<feature type="domain" description="Multidrug resistance protein MdtA-like beta-barrel" evidence="11">
    <location>
        <begin position="228"/>
        <end position="309"/>
    </location>
</feature>
<dbReference type="Gene3D" id="2.40.30.170">
    <property type="match status" value="1"/>
</dbReference>
<dbReference type="InterPro" id="IPR058625">
    <property type="entry name" value="MdtA-like_BSH"/>
</dbReference>
<evidence type="ECO:0000256" key="2">
    <source>
        <dbReference type="ARBA" id="ARBA00009477"/>
    </source>
</evidence>
<keyword evidence="4" id="KW-1003">Cell membrane</keyword>
<accession>A0ABQ6CCP1</accession>
<evidence type="ECO:0000256" key="4">
    <source>
        <dbReference type="ARBA" id="ARBA00022475"/>
    </source>
</evidence>
<reference evidence="14" key="1">
    <citation type="journal article" date="2019" name="Int. J. Syst. Evol. Microbiol.">
        <title>The Global Catalogue of Microorganisms (GCM) 10K type strain sequencing project: providing services to taxonomists for standard genome sequencing and annotation.</title>
        <authorList>
            <consortium name="The Broad Institute Genomics Platform"/>
            <consortium name="The Broad Institute Genome Sequencing Center for Infectious Disease"/>
            <person name="Wu L."/>
            <person name="Ma J."/>
        </authorList>
    </citation>
    <scope>NUCLEOTIDE SEQUENCE [LARGE SCALE GENOMIC DNA]</scope>
    <source>
        <strain evidence="14">NBRC 101365</strain>
    </source>
</reference>
<evidence type="ECO:0000259" key="9">
    <source>
        <dbReference type="Pfam" id="PF25876"/>
    </source>
</evidence>
<evidence type="ECO:0000256" key="8">
    <source>
        <dbReference type="SAM" id="Phobius"/>
    </source>
</evidence>
<keyword evidence="8" id="KW-0812">Transmembrane</keyword>
<feature type="domain" description="Multidrug resistance protein MdtA-like C-terminal permuted SH3" evidence="12">
    <location>
        <begin position="314"/>
        <end position="373"/>
    </location>
</feature>
<dbReference type="Pfam" id="PF25967">
    <property type="entry name" value="RND-MFP_C"/>
    <property type="match status" value="1"/>
</dbReference>
<dbReference type="InterPro" id="IPR058627">
    <property type="entry name" value="MdtA-like_C"/>
</dbReference>
<gene>
    <name evidence="13" type="ORF">GCM10007874_11620</name>
</gene>
<name>A0ABQ6CCP1_9HYPH</name>
<dbReference type="EMBL" id="BSPC01000009">
    <property type="protein sequence ID" value="GLS18146.1"/>
    <property type="molecule type" value="Genomic_DNA"/>
</dbReference>
<comment type="subcellular location">
    <subcellularLocation>
        <location evidence="1">Cell membrane</location>
    </subcellularLocation>
</comment>
<proteinExistence type="inferred from homology"/>
<dbReference type="PANTHER" id="PTHR30469:SF36">
    <property type="entry name" value="BLL3903 PROTEIN"/>
    <property type="match status" value="1"/>
</dbReference>
<evidence type="ECO:0000313" key="14">
    <source>
        <dbReference type="Proteomes" id="UP001156882"/>
    </source>
</evidence>
<dbReference type="Gene3D" id="2.40.50.100">
    <property type="match status" value="1"/>
</dbReference>
<keyword evidence="6 8" id="KW-0472">Membrane</keyword>
<dbReference type="InterPro" id="IPR058624">
    <property type="entry name" value="MdtA-like_HH"/>
</dbReference>
<dbReference type="Proteomes" id="UP001156882">
    <property type="component" value="Unassembled WGS sequence"/>
</dbReference>
<dbReference type="Gene3D" id="1.10.287.470">
    <property type="entry name" value="Helix hairpin bin"/>
    <property type="match status" value="1"/>
</dbReference>
<dbReference type="InterPro" id="IPR006143">
    <property type="entry name" value="RND_pump_MFP"/>
</dbReference>
<dbReference type="InterPro" id="IPR058626">
    <property type="entry name" value="MdtA-like_b-barrel"/>
</dbReference>
<keyword evidence="3" id="KW-0813">Transport</keyword>
<dbReference type="NCBIfam" id="TIGR01730">
    <property type="entry name" value="RND_mfp"/>
    <property type="match status" value="1"/>
</dbReference>
<protein>
    <submittedName>
        <fullName evidence="13">Multidrug resistance protein</fullName>
    </submittedName>
</protein>
<evidence type="ECO:0000259" key="12">
    <source>
        <dbReference type="Pfam" id="PF25967"/>
    </source>
</evidence>
<dbReference type="Pfam" id="PF25876">
    <property type="entry name" value="HH_MFP_RND"/>
    <property type="match status" value="1"/>
</dbReference>
<dbReference type="Gene3D" id="2.40.420.20">
    <property type="match status" value="1"/>
</dbReference>
<evidence type="ECO:0000256" key="1">
    <source>
        <dbReference type="ARBA" id="ARBA00004236"/>
    </source>
</evidence>
<dbReference type="SUPFAM" id="SSF111369">
    <property type="entry name" value="HlyD-like secretion proteins"/>
    <property type="match status" value="1"/>
</dbReference>
<keyword evidence="5" id="KW-0997">Cell inner membrane</keyword>
<sequence length="415" mass="44630">MANEEEKQKRPRRRWPVFLTILVAGAAGYGGWRHFITDAKPTPQPQAEAAAPAKVPVTFIEVKKADYPVHTYGLGTVMPLKTVTVRSRVDGEITKILFKQGQMVKQGDPLLEIDKRPYQAALDQAVAKKAQDEANLRNDQLNLQRFQNLAEKSFESKQDVDTQQALVDQVKAQIEGDEAAIDNAQTNLSYTTITAPLTGRTGFRLIDAGNIVHASDSTGIVTIAQLQPISVQFTEPQDQLPAITKAFDKGTVPVEAMSSDGTTTLSRGRLLVIDNTVNQATGTISVKARFDNQDNALWPGLSVNTRMLINTLAQVIVVPSDVVQHGPNGLFAYVIGDDDKVSAKPIKVSVNGDGNAVISDGLTVGQKVVVEGQSRLQIGALVDAKPMASDAEKVAEQTMPPADGTAGDASQKKAD</sequence>
<evidence type="ECO:0000259" key="11">
    <source>
        <dbReference type="Pfam" id="PF25944"/>
    </source>
</evidence>
<evidence type="ECO:0000259" key="10">
    <source>
        <dbReference type="Pfam" id="PF25917"/>
    </source>
</evidence>
<keyword evidence="14" id="KW-1185">Reference proteome</keyword>
<comment type="similarity">
    <text evidence="2">Belongs to the membrane fusion protein (MFP) (TC 8.A.1) family.</text>
</comment>
<feature type="region of interest" description="Disordered" evidence="7">
    <location>
        <begin position="389"/>
        <end position="415"/>
    </location>
</feature>
<dbReference type="Pfam" id="PF25917">
    <property type="entry name" value="BSH_RND"/>
    <property type="match status" value="1"/>
</dbReference>
<feature type="transmembrane region" description="Helical" evidence="8">
    <location>
        <begin position="15"/>
        <end position="32"/>
    </location>
</feature>
<evidence type="ECO:0000256" key="6">
    <source>
        <dbReference type="ARBA" id="ARBA00023136"/>
    </source>
</evidence>
<feature type="domain" description="Multidrug resistance protein MdtA-like barrel-sandwich hybrid" evidence="10">
    <location>
        <begin position="82"/>
        <end position="223"/>
    </location>
</feature>
<evidence type="ECO:0000256" key="3">
    <source>
        <dbReference type="ARBA" id="ARBA00022448"/>
    </source>
</evidence>
<dbReference type="Pfam" id="PF25944">
    <property type="entry name" value="Beta-barrel_RND"/>
    <property type="match status" value="1"/>
</dbReference>
<evidence type="ECO:0000256" key="5">
    <source>
        <dbReference type="ARBA" id="ARBA00022519"/>
    </source>
</evidence>
<feature type="domain" description="Multidrug resistance protein MdtA-like alpha-helical hairpin" evidence="9">
    <location>
        <begin position="122"/>
        <end position="191"/>
    </location>
</feature>
<organism evidence="13 14">
    <name type="scientific">Labrys miyagiensis</name>
    <dbReference type="NCBI Taxonomy" id="346912"/>
    <lineage>
        <taxon>Bacteria</taxon>
        <taxon>Pseudomonadati</taxon>
        <taxon>Pseudomonadota</taxon>
        <taxon>Alphaproteobacteria</taxon>
        <taxon>Hyphomicrobiales</taxon>
        <taxon>Xanthobacteraceae</taxon>
        <taxon>Labrys</taxon>
    </lineage>
</organism>
<keyword evidence="8" id="KW-1133">Transmembrane helix</keyword>
<dbReference type="PANTHER" id="PTHR30469">
    <property type="entry name" value="MULTIDRUG RESISTANCE PROTEIN MDTA"/>
    <property type="match status" value="1"/>
</dbReference>
<evidence type="ECO:0000313" key="13">
    <source>
        <dbReference type="EMBL" id="GLS18146.1"/>
    </source>
</evidence>
<comment type="caution">
    <text evidence="13">The sequence shown here is derived from an EMBL/GenBank/DDBJ whole genome shotgun (WGS) entry which is preliminary data.</text>
</comment>
<dbReference type="RefSeq" id="WP_284310966.1">
    <property type="nucleotide sequence ID" value="NZ_BSPC01000009.1"/>
</dbReference>
<evidence type="ECO:0000256" key="7">
    <source>
        <dbReference type="SAM" id="MobiDB-lite"/>
    </source>
</evidence>